<dbReference type="Proteomes" id="UP001156856">
    <property type="component" value="Unassembled WGS sequence"/>
</dbReference>
<comment type="caution">
    <text evidence="1">The sequence shown here is derived from an EMBL/GenBank/DDBJ whole genome shotgun (WGS) entry which is preliminary data.</text>
</comment>
<evidence type="ECO:0000313" key="1">
    <source>
        <dbReference type="EMBL" id="GEP07980.1"/>
    </source>
</evidence>
<dbReference type="EMBL" id="BJZU01000221">
    <property type="protein sequence ID" value="GEP07980.1"/>
    <property type="molecule type" value="Genomic_DNA"/>
</dbReference>
<reference evidence="1 3" key="3">
    <citation type="submission" date="2019-07" db="EMBL/GenBank/DDBJ databases">
        <title>Whole genome shotgun sequence of Methylobacterium oxalidis NBRC 107715.</title>
        <authorList>
            <person name="Hosoyama A."/>
            <person name="Uohara A."/>
            <person name="Ohji S."/>
            <person name="Ichikawa N."/>
        </authorList>
    </citation>
    <scope>NUCLEOTIDE SEQUENCE [LARGE SCALE GENOMIC DNA]</scope>
    <source>
        <strain evidence="1 3">NBRC 107715</strain>
    </source>
</reference>
<sequence>MTADRIELYASPNGDRWFLALSATTPRPVVLHVPNQPSGGLPTQIELGSFLAGSGPEHQELLRLIGTLIEGASFEDAPAGPSHWSPV</sequence>
<reference evidence="2" key="1">
    <citation type="journal article" date="2014" name="Int. J. Syst. Evol. Microbiol.">
        <title>Complete genome of a new Firmicutes species belonging to the dominant human colonic microbiota ('Ruminococcus bicirculans') reveals two chromosomes and a selective capacity to utilize plant glucans.</title>
        <authorList>
            <consortium name="NISC Comparative Sequencing Program"/>
            <person name="Wegmann U."/>
            <person name="Louis P."/>
            <person name="Goesmann A."/>
            <person name="Henrissat B."/>
            <person name="Duncan S.H."/>
            <person name="Flint H.J."/>
        </authorList>
    </citation>
    <scope>NUCLEOTIDE SEQUENCE</scope>
    <source>
        <strain evidence="2">NBRC 107715</strain>
    </source>
</reference>
<reference evidence="2" key="4">
    <citation type="submission" date="2023-01" db="EMBL/GenBank/DDBJ databases">
        <title>Draft genome sequence of Methylobacterium oxalidis strain NBRC 107715.</title>
        <authorList>
            <person name="Sun Q."/>
            <person name="Mori K."/>
        </authorList>
    </citation>
    <scope>NUCLEOTIDE SEQUENCE</scope>
    <source>
        <strain evidence="2">NBRC 107715</strain>
    </source>
</reference>
<protein>
    <submittedName>
        <fullName evidence="1">Uncharacterized protein</fullName>
    </submittedName>
</protein>
<keyword evidence="4" id="KW-1185">Reference proteome</keyword>
<dbReference type="OrthoDB" id="7869524at2"/>
<dbReference type="Proteomes" id="UP000321960">
    <property type="component" value="Unassembled WGS sequence"/>
</dbReference>
<accession>A0A512JDE9</accession>
<proteinExistence type="predicted"/>
<gene>
    <name evidence="2" type="ORF">GCM10007888_28980</name>
    <name evidence="1" type="ORF">MOX02_60180</name>
</gene>
<dbReference type="AlphaFoldDB" id="A0A512JDE9"/>
<dbReference type="EMBL" id="BSPK01000043">
    <property type="protein sequence ID" value="GLS64517.1"/>
    <property type="molecule type" value="Genomic_DNA"/>
</dbReference>
<evidence type="ECO:0000313" key="2">
    <source>
        <dbReference type="EMBL" id="GLS64517.1"/>
    </source>
</evidence>
<organism evidence="1 3">
    <name type="scientific">Methylobacterium oxalidis</name>
    <dbReference type="NCBI Taxonomy" id="944322"/>
    <lineage>
        <taxon>Bacteria</taxon>
        <taxon>Pseudomonadati</taxon>
        <taxon>Pseudomonadota</taxon>
        <taxon>Alphaproteobacteria</taxon>
        <taxon>Hyphomicrobiales</taxon>
        <taxon>Methylobacteriaceae</taxon>
        <taxon>Methylobacterium</taxon>
    </lineage>
</organism>
<evidence type="ECO:0000313" key="4">
    <source>
        <dbReference type="Proteomes" id="UP001156856"/>
    </source>
</evidence>
<evidence type="ECO:0000313" key="3">
    <source>
        <dbReference type="Proteomes" id="UP000321960"/>
    </source>
</evidence>
<name>A0A512JDE9_9HYPH</name>
<reference evidence="4" key="2">
    <citation type="journal article" date="2019" name="Int. J. Syst. Evol. Microbiol.">
        <title>The Global Catalogue of Microorganisms (GCM) 10K type strain sequencing project: providing services to taxonomists for standard genome sequencing and annotation.</title>
        <authorList>
            <consortium name="The Broad Institute Genomics Platform"/>
            <consortium name="The Broad Institute Genome Sequencing Center for Infectious Disease"/>
            <person name="Wu L."/>
            <person name="Ma J."/>
        </authorList>
    </citation>
    <scope>NUCLEOTIDE SEQUENCE [LARGE SCALE GENOMIC DNA]</scope>
    <source>
        <strain evidence="4">NBRC 107715</strain>
    </source>
</reference>